<evidence type="ECO:0000313" key="1">
    <source>
        <dbReference type="EMBL" id="MFC3208093.1"/>
    </source>
</evidence>
<proteinExistence type="predicted"/>
<evidence type="ECO:0000313" key="2">
    <source>
        <dbReference type="Proteomes" id="UP001595583"/>
    </source>
</evidence>
<reference evidence="2" key="1">
    <citation type="journal article" date="2019" name="Int. J. Syst. Evol. Microbiol.">
        <title>The Global Catalogue of Microorganisms (GCM) 10K type strain sequencing project: providing services to taxonomists for standard genome sequencing and annotation.</title>
        <authorList>
            <consortium name="The Broad Institute Genomics Platform"/>
            <consortium name="The Broad Institute Genome Sequencing Center for Infectious Disease"/>
            <person name="Wu L."/>
            <person name="Ma J."/>
        </authorList>
    </citation>
    <scope>NUCLEOTIDE SEQUENCE [LARGE SCALE GENOMIC DNA]</scope>
    <source>
        <strain evidence="2">KCTC 52165</strain>
    </source>
</reference>
<dbReference type="EMBL" id="JBHRTK010000016">
    <property type="protein sequence ID" value="MFC3208093.1"/>
    <property type="molecule type" value="Genomic_DNA"/>
</dbReference>
<organism evidence="1 2">
    <name type="scientific">Aquamicrobium soli</name>
    <dbReference type="NCBI Taxonomy" id="1811518"/>
    <lineage>
        <taxon>Bacteria</taxon>
        <taxon>Pseudomonadati</taxon>
        <taxon>Pseudomonadota</taxon>
        <taxon>Alphaproteobacteria</taxon>
        <taxon>Hyphomicrobiales</taxon>
        <taxon>Phyllobacteriaceae</taxon>
        <taxon>Aquamicrobium</taxon>
    </lineage>
</organism>
<sequence>MRTASPDHIEELALIAMSRLQRETLERWMVICADAGELEHAEAIRQIAQAEIDNPEPMERAA</sequence>
<dbReference type="Proteomes" id="UP001595583">
    <property type="component" value="Unassembled WGS sequence"/>
</dbReference>
<comment type="caution">
    <text evidence="1">The sequence shown here is derived from an EMBL/GenBank/DDBJ whole genome shotgun (WGS) entry which is preliminary data.</text>
</comment>
<protein>
    <submittedName>
        <fullName evidence="1">Uncharacterized protein</fullName>
    </submittedName>
</protein>
<keyword evidence="2" id="KW-1185">Reference proteome</keyword>
<accession>A0ABV7KEX8</accession>
<name>A0ABV7KEX8_9HYPH</name>
<gene>
    <name evidence="1" type="ORF">ACFOHJ_17865</name>
</gene>
<dbReference type="RefSeq" id="WP_378222906.1">
    <property type="nucleotide sequence ID" value="NZ_JBHRTK010000016.1"/>
</dbReference>